<comment type="subcellular location">
    <subcellularLocation>
        <location evidence="1">Periplasm</location>
    </subcellularLocation>
</comment>
<evidence type="ECO:0000313" key="8">
    <source>
        <dbReference type="EMBL" id="GGK35887.1"/>
    </source>
</evidence>
<dbReference type="Proteomes" id="UP000647587">
    <property type="component" value="Unassembled WGS sequence"/>
</dbReference>
<keyword evidence="6" id="KW-0574">Periplasm</keyword>
<sequence>MYAPEPPADSAYVRIVNVTGALATARIGNKSYSVKNAASSPYLVIPQGSPKLSAGRTSQTLNVAAGHYYTVALTGTASAPKIVVFDDPTNTNRAKALIVLYNLSSRPGVNLKTADGKTAVIPGVVASRLGSRAVNGIKISLAAFQGTRPLATFKDVQLERSAAYSVVVTNKGAFWTRSTTSTR</sequence>
<dbReference type="EMBL" id="BMPP01000015">
    <property type="protein sequence ID" value="GGK35887.1"/>
    <property type="molecule type" value="Genomic_DNA"/>
</dbReference>
<evidence type="ECO:0000256" key="1">
    <source>
        <dbReference type="ARBA" id="ARBA00004418"/>
    </source>
</evidence>
<keyword evidence="9" id="KW-1185">Reference proteome</keyword>
<comment type="pathway">
    <text evidence="2">Glycan biosynthesis; alginate biosynthesis.</text>
</comment>
<evidence type="ECO:0000256" key="2">
    <source>
        <dbReference type="ARBA" id="ARBA00005182"/>
    </source>
</evidence>
<evidence type="ECO:0000313" key="9">
    <source>
        <dbReference type="Proteomes" id="UP000647587"/>
    </source>
</evidence>
<proteinExistence type="inferred from homology"/>
<keyword evidence="7" id="KW-0016">Alginate biosynthesis</keyword>
<evidence type="ECO:0000256" key="3">
    <source>
        <dbReference type="ARBA" id="ARBA00010033"/>
    </source>
</evidence>
<evidence type="ECO:0000256" key="4">
    <source>
        <dbReference type="ARBA" id="ARBA00013964"/>
    </source>
</evidence>
<dbReference type="Pfam" id="PF11182">
    <property type="entry name" value="AlgF"/>
    <property type="match status" value="1"/>
</dbReference>
<evidence type="ECO:0000256" key="7">
    <source>
        <dbReference type="ARBA" id="ARBA00022841"/>
    </source>
</evidence>
<organism evidence="8 9">
    <name type="scientific">Deinococcus malanensis</name>
    <dbReference type="NCBI Taxonomy" id="1706855"/>
    <lineage>
        <taxon>Bacteria</taxon>
        <taxon>Thermotogati</taxon>
        <taxon>Deinococcota</taxon>
        <taxon>Deinococci</taxon>
        <taxon>Deinococcales</taxon>
        <taxon>Deinococcaceae</taxon>
        <taxon>Deinococcus</taxon>
    </lineage>
</organism>
<dbReference type="InterPro" id="IPR035422">
    <property type="entry name" value="AlgF"/>
</dbReference>
<gene>
    <name evidence="8" type="ORF">GCM10008955_32310</name>
</gene>
<name>A0ABQ2EZX6_9DEIO</name>
<protein>
    <recommendedName>
        <fullName evidence="4">Alginate biosynthesis protein AlgF</fullName>
    </recommendedName>
</protein>
<evidence type="ECO:0000256" key="6">
    <source>
        <dbReference type="ARBA" id="ARBA00022764"/>
    </source>
</evidence>
<comment type="similarity">
    <text evidence="3">Belongs to the AlgF family.</text>
</comment>
<evidence type="ECO:0000256" key="5">
    <source>
        <dbReference type="ARBA" id="ARBA00022729"/>
    </source>
</evidence>
<keyword evidence="5" id="KW-0732">Signal</keyword>
<comment type="caution">
    <text evidence="8">The sequence shown here is derived from an EMBL/GenBank/DDBJ whole genome shotgun (WGS) entry which is preliminary data.</text>
</comment>
<reference evidence="9" key="1">
    <citation type="journal article" date="2019" name="Int. J. Syst. Evol. Microbiol.">
        <title>The Global Catalogue of Microorganisms (GCM) 10K type strain sequencing project: providing services to taxonomists for standard genome sequencing and annotation.</title>
        <authorList>
            <consortium name="The Broad Institute Genomics Platform"/>
            <consortium name="The Broad Institute Genome Sequencing Center for Infectious Disease"/>
            <person name="Wu L."/>
            <person name="Ma J."/>
        </authorList>
    </citation>
    <scope>NUCLEOTIDE SEQUENCE [LARGE SCALE GENOMIC DNA]</scope>
    <source>
        <strain evidence="9">JCM 30331</strain>
    </source>
</reference>
<accession>A0ABQ2EZX6</accession>